<dbReference type="InterPro" id="IPR032567">
    <property type="entry name" value="RTL1-rel"/>
</dbReference>
<comment type="caution">
    <text evidence="2">The sequence shown here is derived from an EMBL/GenBank/DDBJ whole genome shotgun (WGS) entry which is preliminary data.</text>
</comment>
<feature type="compositionally biased region" description="Basic and acidic residues" evidence="1">
    <location>
        <begin position="356"/>
        <end position="367"/>
    </location>
</feature>
<proteinExistence type="predicted"/>
<protein>
    <recommendedName>
        <fullName evidence="4">Reverse transcriptase domain-containing protein</fullName>
    </recommendedName>
</protein>
<dbReference type="EMBL" id="BQNB010009742">
    <property type="protein sequence ID" value="GJS67779.1"/>
    <property type="molecule type" value="Genomic_DNA"/>
</dbReference>
<feature type="region of interest" description="Disordered" evidence="1">
    <location>
        <begin position="117"/>
        <end position="181"/>
    </location>
</feature>
<organism evidence="2 3">
    <name type="scientific">Tanacetum coccineum</name>
    <dbReference type="NCBI Taxonomy" id="301880"/>
    <lineage>
        <taxon>Eukaryota</taxon>
        <taxon>Viridiplantae</taxon>
        <taxon>Streptophyta</taxon>
        <taxon>Embryophyta</taxon>
        <taxon>Tracheophyta</taxon>
        <taxon>Spermatophyta</taxon>
        <taxon>Magnoliopsida</taxon>
        <taxon>eudicotyledons</taxon>
        <taxon>Gunneridae</taxon>
        <taxon>Pentapetalae</taxon>
        <taxon>asterids</taxon>
        <taxon>campanulids</taxon>
        <taxon>Asterales</taxon>
        <taxon>Asteraceae</taxon>
        <taxon>Asteroideae</taxon>
        <taxon>Anthemideae</taxon>
        <taxon>Anthemidinae</taxon>
        <taxon>Tanacetum</taxon>
    </lineage>
</organism>
<keyword evidence="3" id="KW-1185">Reference proteome</keyword>
<accession>A0ABQ4XQW5</accession>
<dbReference type="PANTHER" id="PTHR15503">
    <property type="entry name" value="LDOC1 RELATED"/>
    <property type="match status" value="1"/>
</dbReference>
<sequence length="465" mass="52374">MMLMMLEVHHTLEEVDPLNLPPPDFPERVRRIGQLLLLLMDHEQEDDAAYVGTQSLGYHLPLCAHSRVPSMWVLDLLDGFLLLALQQEISTLYIAKSRALWTYTRFRHYRERAICGNNTPVTPVDRTDSDDPSPRPTRRPRHDDPYVMVRDAATRDEEDDAATTSEPQPSHPPGSPHYHLIMPPRMMTQAAIEKLVSDRVAAALALIVCFKKKILLERANPGRQRRCCVMLSVGSRKKKSVFSISECAERYEGKVLAAATLQGSSLAGEISSRTLGLRCRKEERGGIYVRVGLPETFKGETTSSRPIDLNEAVRMAHTLNGAEVTSKAERNLLRANKRKWGEQTNNNTTTSTGPHEQLHAPKRADRQGEMGEVISCIKARKYIERGSQLFLAQVTEKEPSKKQLQDVPVIRNFPEVFPDDLPGLPPSRQVEFRIELVPGAAPVARAPYRLAPLNEELSDQLKENY</sequence>
<feature type="compositionally biased region" description="Polar residues" evidence="1">
    <location>
        <begin position="342"/>
        <end position="354"/>
    </location>
</feature>
<dbReference type="Proteomes" id="UP001151760">
    <property type="component" value="Unassembled WGS sequence"/>
</dbReference>
<evidence type="ECO:0000313" key="3">
    <source>
        <dbReference type="Proteomes" id="UP001151760"/>
    </source>
</evidence>
<feature type="region of interest" description="Disordered" evidence="1">
    <location>
        <begin position="335"/>
        <end position="367"/>
    </location>
</feature>
<reference evidence="2" key="2">
    <citation type="submission" date="2022-01" db="EMBL/GenBank/DDBJ databases">
        <authorList>
            <person name="Yamashiro T."/>
            <person name="Shiraishi A."/>
            <person name="Satake H."/>
            <person name="Nakayama K."/>
        </authorList>
    </citation>
    <scope>NUCLEOTIDE SEQUENCE</scope>
</reference>
<name>A0ABQ4XQW5_9ASTR</name>
<evidence type="ECO:0008006" key="4">
    <source>
        <dbReference type="Google" id="ProtNLM"/>
    </source>
</evidence>
<evidence type="ECO:0000256" key="1">
    <source>
        <dbReference type="SAM" id="MobiDB-lite"/>
    </source>
</evidence>
<reference evidence="2" key="1">
    <citation type="journal article" date="2022" name="Int. J. Mol. Sci.">
        <title>Draft Genome of Tanacetum Coccineum: Genomic Comparison of Closely Related Tanacetum-Family Plants.</title>
        <authorList>
            <person name="Yamashiro T."/>
            <person name="Shiraishi A."/>
            <person name="Nakayama K."/>
            <person name="Satake H."/>
        </authorList>
    </citation>
    <scope>NUCLEOTIDE SEQUENCE</scope>
</reference>
<gene>
    <name evidence="2" type="ORF">Tco_0682344</name>
</gene>
<evidence type="ECO:0000313" key="2">
    <source>
        <dbReference type="EMBL" id="GJS67779.1"/>
    </source>
</evidence>
<dbReference type="PANTHER" id="PTHR15503:SF45">
    <property type="entry name" value="RNA-DIRECTED DNA POLYMERASE HOMOLOG"/>
    <property type="match status" value="1"/>
</dbReference>